<dbReference type="EMBL" id="BRPK01000019">
    <property type="protein sequence ID" value="GLB44940.1"/>
    <property type="molecule type" value="Genomic_DNA"/>
</dbReference>
<name>A0A9P3PXP4_LYOSH</name>
<dbReference type="Proteomes" id="UP001063166">
    <property type="component" value="Unassembled WGS sequence"/>
</dbReference>
<gene>
    <name evidence="1" type="ORF">LshimejAT787_1900180</name>
</gene>
<organism evidence="1 2">
    <name type="scientific">Lyophyllum shimeji</name>
    <name type="common">Hon-shimeji</name>
    <name type="synonym">Tricholoma shimeji</name>
    <dbReference type="NCBI Taxonomy" id="47721"/>
    <lineage>
        <taxon>Eukaryota</taxon>
        <taxon>Fungi</taxon>
        <taxon>Dikarya</taxon>
        <taxon>Basidiomycota</taxon>
        <taxon>Agaricomycotina</taxon>
        <taxon>Agaricomycetes</taxon>
        <taxon>Agaricomycetidae</taxon>
        <taxon>Agaricales</taxon>
        <taxon>Tricholomatineae</taxon>
        <taxon>Lyophyllaceae</taxon>
        <taxon>Lyophyllum</taxon>
    </lineage>
</organism>
<proteinExistence type="predicted"/>
<keyword evidence="2" id="KW-1185">Reference proteome</keyword>
<comment type="caution">
    <text evidence="1">The sequence shown here is derived from an EMBL/GenBank/DDBJ whole genome shotgun (WGS) entry which is preliminary data.</text>
</comment>
<accession>A0A9P3PXP4</accession>
<reference evidence="1" key="1">
    <citation type="submission" date="2022-07" db="EMBL/GenBank/DDBJ databases">
        <title>The genome of Lyophyllum shimeji provides insight into the initial evolution of ectomycorrhizal fungal genome.</title>
        <authorList>
            <person name="Kobayashi Y."/>
            <person name="Shibata T."/>
            <person name="Hirakawa H."/>
            <person name="Shigenobu S."/>
            <person name="Nishiyama T."/>
            <person name="Yamada A."/>
            <person name="Hasebe M."/>
            <person name="Kawaguchi M."/>
        </authorList>
    </citation>
    <scope>NUCLEOTIDE SEQUENCE</scope>
    <source>
        <strain evidence="1">AT787</strain>
    </source>
</reference>
<protein>
    <submittedName>
        <fullName evidence="1">Uncharacterized protein</fullName>
    </submittedName>
</protein>
<dbReference type="AlphaFoldDB" id="A0A9P3PXP4"/>
<evidence type="ECO:0000313" key="2">
    <source>
        <dbReference type="Proteomes" id="UP001063166"/>
    </source>
</evidence>
<evidence type="ECO:0000313" key="1">
    <source>
        <dbReference type="EMBL" id="GLB44940.1"/>
    </source>
</evidence>
<sequence length="153" mass="17329">MDHCPLTNLTALPGCELTVKAIPNPGADERCSDLSFSFDLRALLLKWAGHTLYIGARSSLDDRVLDVVGGTTIRRTRTAREETAERSQPERAVGREMCWRFCGALKRMTEARLAWIAAEEEDGYGTLEFAFFQTGDEEHWIWKGFKSVRCDVR</sequence>